<feature type="domain" description="Protein kinase" evidence="10">
    <location>
        <begin position="64"/>
        <end position="333"/>
    </location>
</feature>
<evidence type="ECO:0000313" key="11">
    <source>
        <dbReference type="EMBL" id="QEG41598.1"/>
    </source>
</evidence>
<gene>
    <name evidence="11" type="primary">pknB_23</name>
    <name evidence="11" type="ORF">UC8_36230</name>
</gene>
<protein>
    <submittedName>
        <fullName evidence="11">Serine/threonine-protein kinase PknB</fullName>
        <ecNumber evidence="11">2.7.11.1</ecNumber>
    </submittedName>
</protein>
<keyword evidence="12" id="KW-1185">Reference proteome</keyword>
<dbReference type="GO" id="GO:0005524">
    <property type="term" value="F:ATP binding"/>
    <property type="evidence" value="ECO:0007669"/>
    <property type="project" value="UniProtKB-UniRule"/>
</dbReference>
<dbReference type="RefSeq" id="WP_084426341.1">
    <property type="nucleotide sequence ID" value="NZ_CP042914.1"/>
</dbReference>
<keyword evidence="9" id="KW-0472">Membrane</keyword>
<evidence type="ECO:0000259" key="10">
    <source>
        <dbReference type="PROSITE" id="PS50011"/>
    </source>
</evidence>
<keyword evidence="9" id="KW-1133">Transmembrane helix</keyword>
<name>A0A5B9QRE4_9BACT</name>
<evidence type="ECO:0000256" key="4">
    <source>
        <dbReference type="ARBA" id="ARBA00022777"/>
    </source>
</evidence>
<evidence type="ECO:0000256" key="8">
    <source>
        <dbReference type="PROSITE-ProRule" id="PRU10141"/>
    </source>
</evidence>
<dbReference type="KEGG" id="rul:UC8_36230"/>
<keyword evidence="4 11" id="KW-0418">Kinase</keyword>
<dbReference type="InterPro" id="IPR000719">
    <property type="entry name" value="Prot_kinase_dom"/>
</dbReference>
<dbReference type="Gene3D" id="3.30.200.20">
    <property type="entry name" value="Phosphorylase Kinase, domain 1"/>
    <property type="match status" value="1"/>
</dbReference>
<evidence type="ECO:0000256" key="1">
    <source>
        <dbReference type="ARBA" id="ARBA00022527"/>
    </source>
</evidence>
<dbReference type="InterPro" id="IPR011009">
    <property type="entry name" value="Kinase-like_dom_sf"/>
</dbReference>
<keyword evidence="2 11" id="KW-0808">Transferase</keyword>
<keyword evidence="3 8" id="KW-0547">Nucleotide-binding</keyword>
<evidence type="ECO:0000256" key="3">
    <source>
        <dbReference type="ARBA" id="ARBA00022741"/>
    </source>
</evidence>
<dbReference type="Gene3D" id="1.10.510.10">
    <property type="entry name" value="Transferase(Phosphotransferase) domain 1"/>
    <property type="match status" value="1"/>
</dbReference>
<feature type="transmembrane region" description="Helical" evidence="9">
    <location>
        <begin position="442"/>
        <end position="457"/>
    </location>
</feature>
<evidence type="ECO:0000256" key="9">
    <source>
        <dbReference type="SAM" id="Phobius"/>
    </source>
</evidence>
<dbReference type="PROSITE" id="PS00107">
    <property type="entry name" value="PROTEIN_KINASE_ATP"/>
    <property type="match status" value="1"/>
</dbReference>
<proteinExistence type="predicted"/>
<keyword evidence="9" id="KW-0812">Transmembrane</keyword>
<comment type="catalytic activity">
    <reaction evidence="7">
        <text>L-seryl-[protein] + ATP = O-phospho-L-seryl-[protein] + ADP + H(+)</text>
        <dbReference type="Rhea" id="RHEA:17989"/>
        <dbReference type="Rhea" id="RHEA-COMP:9863"/>
        <dbReference type="Rhea" id="RHEA-COMP:11604"/>
        <dbReference type="ChEBI" id="CHEBI:15378"/>
        <dbReference type="ChEBI" id="CHEBI:29999"/>
        <dbReference type="ChEBI" id="CHEBI:30616"/>
        <dbReference type="ChEBI" id="CHEBI:83421"/>
        <dbReference type="ChEBI" id="CHEBI:456216"/>
        <dbReference type="EC" id="2.7.11.1"/>
    </reaction>
</comment>
<accession>A0A5B9QRE4</accession>
<organism evidence="11 12">
    <name type="scientific">Roseimaritima ulvae</name>
    <dbReference type="NCBI Taxonomy" id="980254"/>
    <lineage>
        <taxon>Bacteria</taxon>
        <taxon>Pseudomonadati</taxon>
        <taxon>Planctomycetota</taxon>
        <taxon>Planctomycetia</taxon>
        <taxon>Pirellulales</taxon>
        <taxon>Pirellulaceae</taxon>
        <taxon>Roseimaritima</taxon>
    </lineage>
</organism>
<dbReference type="InterPro" id="IPR008271">
    <property type="entry name" value="Ser/Thr_kinase_AS"/>
</dbReference>
<dbReference type="PROSITE" id="PS00108">
    <property type="entry name" value="PROTEIN_KINASE_ST"/>
    <property type="match status" value="1"/>
</dbReference>
<dbReference type="SUPFAM" id="SSF56112">
    <property type="entry name" value="Protein kinase-like (PK-like)"/>
    <property type="match status" value="1"/>
</dbReference>
<keyword evidence="1" id="KW-0723">Serine/threonine-protein kinase</keyword>
<dbReference type="PROSITE" id="PS50011">
    <property type="entry name" value="PROTEIN_KINASE_DOM"/>
    <property type="match status" value="1"/>
</dbReference>
<reference evidence="11 12" key="1">
    <citation type="submission" date="2019-08" db="EMBL/GenBank/DDBJ databases">
        <title>Deep-cultivation of Planctomycetes and their phenomic and genomic characterization uncovers novel biology.</title>
        <authorList>
            <person name="Wiegand S."/>
            <person name="Jogler M."/>
            <person name="Boedeker C."/>
            <person name="Pinto D."/>
            <person name="Vollmers J."/>
            <person name="Rivas-Marin E."/>
            <person name="Kohn T."/>
            <person name="Peeters S.H."/>
            <person name="Heuer A."/>
            <person name="Rast P."/>
            <person name="Oberbeckmann S."/>
            <person name="Bunk B."/>
            <person name="Jeske O."/>
            <person name="Meyerdierks A."/>
            <person name="Storesund J.E."/>
            <person name="Kallscheuer N."/>
            <person name="Luecker S."/>
            <person name="Lage O.M."/>
            <person name="Pohl T."/>
            <person name="Merkel B.J."/>
            <person name="Hornburger P."/>
            <person name="Mueller R.-W."/>
            <person name="Bruemmer F."/>
            <person name="Labrenz M."/>
            <person name="Spormann A.M."/>
            <person name="Op den Camp H."/>
            <person name="Overmann J."/>
            <person name="Amann R."/>
            <person name="Jetten M.S.M."/>
            <person name="Mascher T."/>
            <person name="Medema M.H."/>
            <person name="Devos D.P."/>
            <person name="Kaster A.-K."/>
            <person name="Ovreas L."/>
            <person name="Rohde M."/>
            <person name="Galperin M.Y."/>
            <person name="Jogler C."/>
        </authorList>
    </citation>
    <scope>NUCLEOTIDE SEQUENCE [LARGE SCALE GENOMIC DNA]</scope>
    <source>
        <strain evidence="11 12">UC8</strain>
    </source>
</reference>
<feature type="binding site" evidence="8">
    <location>
        <position position="93"/>
    </location>
    <ligand>
        <name>ATP</name>
        <dbReference type="ChEBI" id="CHEBI:30616"/>
    </ligand>
</feature>
<dbReference type="Proteomes" id="UP000325286">
    <property type="component" value="Chromosome"/>
</dbReference>
<dbReference type="GO" id="GO:0004674">
    <property type="term" value="F:protein serine/threonine kinase activity"/>
    <property type="evidence" value="ECO:0007669"/>
    <property type="project" value="UniProtKB-KW"/>
</dbReference>
<dbReference type="EC" id="2.7.11.1" evidence="11"/>
<evidence type="ECO:0000256" key="6">
    <source>
        <dbReference type="ARBA" id="ARBA00047899"/>
    </source>
</evidence>
<dbReference type="SMART" id="SM00220">
    <property type="entry name" value="S_TKc"/>
    <property type="match status" value="1"/>
</dbReference>
<dbReference type="PANTHER" id="PTHR43289">
    <property type="entry name" value="MITOGEN-ACTIVATED PROTEIN KINASE KINASE KINASE 20-RELATED"/>
    <property type="match status" value="1"/>
</dbReference>
<evidence type="ECO:0000256" key="7">
    <source>
        <dbReference type="ARBA" id="ARBA00048679"/>
    </source>
</evidence>
<dbReference type="AlphaFoldDB" id="A0A5B9QRE4"/>
<keyword evidence="5 8" id="KW-0067">ATP-binding</keyword>
<dbReference type="EMBL" id="CP042914">
    <property type="protein sequence ID" value="QEG41598.1"/>
    <property type="molecule type" value="Genomic_DNA"/>
</dbReference>
<evidence type="ECO:0000256" key="2">
    <source>
        <dbReference type="ARBA" id="ARBA00022679"/>
    </source>
</evidence>
<evidence type="ECO:0000313" key="12">
    <source>
        <dbReference type="Proteomes" id="UP000325286"/>
    </source>
</evidence>
<dbReference type="InterPro" id="IPR017441">
    <property type="entry name" value="Protein_kinase_ATP_BS"/>
</dbReference>
<comment type="catalytic activity">
    <reaction evidence="6">
        <text>L-threonyl-[protein] + ATP = O-phospho-L-threonyl-[protein] + ADP + H(+)</text>
        <dbReference type="Rhea" id="RHEA:46608"/>
        <dbReference type="Rhea" id="RHEA-COMP:11060"/>
        <dbReference type="Rhea" id="RHEA-COMP:11605"/>
        <dbReference type="ChEBI" id="CHEBI:15378"/>
        <dbReference type="ChEBI" id="CHEBI:30013"/>
        <dbReference type="ChEBI" id="CHEBI:30616"/>
        <dbReference type="ChEBI" id="CHEBI:61977"/>
        <dbReference type="ChEBI" id="CHEBI:456216"/>
        <dbReference type="EC" id="2.7.11.1"/>
    </reaction>
</comment>
<feature type="transmembrane region" description="Helical" evidence="9">
    <location>
        <begin position="350"/>
        <end position="372"/>
    </location>
</feature>
<dbReference type="CDD" id="cd14014">
    <property type="entry name" value="STKc_PknB_like"/>
    <property type="match status" value="1"/>
</dbReference>
<feature type="transmembrane region" description="Helical" evidence="9">
    <location>
        <begin position="463"/>
        <end position="483"/>
    </location>
</feature>
<dbReference type="Pfam" id="PF00069">
    <property type="entry name" value="Pkinase"/>
    <property type="match status" value="1"/>
</dbReference>
<dbReference type="GO" id="GO:0106310">
    <property type="term" value="F:protein serine kinase activity"/>
    <property type="evidence" value="ECO:0007669"/>
    <property type="project" value="RHEA"/>
</dbReference>
<feature type="transmembrane region" description="Helical" evidence="9">
    <location>
        <begin position="403"/>
        <end position="421"/>
    </location>
</feature>
<dbReference type="FunFam" id="3.30.200.20:FF:000035">
    <property type="entry name" value="Serine/threonine protein kinase Stk1"/>
    <property type="match status" value="1"/>
</dbReference>
<sequence length="498" mass="54874">MTAARTCPQCDKEIPADAPDGVCPQCLVGLGFDSVSGTPSGAASQIPAFVPPTADELAEHFPQLAILDYIGCGGMGAVYKARQLHLDRVVALKILPSELATDPAFAERFTREAQAMAKLSHPNIVLVFDFGEANGLPYLIMEYVDGVNLRSAIHGKELTPEQAIAVIPQICEALQYAHDIGVVHRDIKPENILLDRAGRVKVTDFGLAKLLGTDAATFTLTGSRQTMGTPHYMAPEQIEHPQQADHRVDIYALGVVFYELLTGELPIGRFSPPSRKAAVDARLDDVVHKTLENEPGRRYQQASEVKTDVDAITNALQPARSTVTVMQVLHDWWRDLQTGGESISQLGFQYLLICLLKWAAFAFHVVSFYQLVRVTGIDSETKEIGGWMTKSHARGRSFEFLNAPGPVLAWFVAGLVTYYVYWRIRKTETGSTRGFQYPIRHFFVWVLMVVYGVAVVVDSRESFIPSSLVLVFLFVASVVGQQIRNVISAGKNSRENIA</sequence>
<dbReference type="PANTHER" id="PTHR43289:SF6">
    <property type="entry name" value="SERINE_THREONINE-PROTEIN KINASE NEKL-3"/>
    <property type="match status" value="1"/>
</dbReference>
<dbReference type="OrthoDB" id="6111975at2"/>
<evidence type="ECO:0000256" key="5">
    <source>
        <dbReference type="ARBA" id="ARBA00022840"/>
    </source>
</evidence>